<sequence>MDNCIFCRIVAGRSPSYKVYEDDNFLGILDIYPRVKGHSLVFPKKHYRWVYDVPNFGKYWEAVLKLTKAMRKAMSPSFVTYVTHGLQVPHAHIHVLPRTEGDTSFVPEAKSFPKEEMTEIAEKIYKEVIA</sequence>
<dbReference type="Proteomes" id="UP000177698">
    <property type="component" value="Unassembled WGS sequence"/>
</dbReference>
<dbReference type="AlphaFoldDB" id="A0A1F7ICG6"/>
<evidence type="ECO:0000259" key="4">
    <source>
        <dbReference type="PROSITE" id="PS51084"/>
    </source>
</evidence>
<proteinExistence type="predicted"/>
<dbReference type="SUPFAM" id="SSF54197">
    <property type="entry name" value="HIT-like"/>
    <property type="match status" value="1"/>
</dbReference>
<dbReference type="PROSITE" id="PS51084">
    <property type="entry name" value="HIT_2"/>
    <property type="match status" value="1"/>
</dbReference>
<dbReference type="InterPro" id="IPR036265">
    <property type="entry name" value="HIT-like_sf"/>
</dbReference>
<dbReference type="GO" id="GO:0009117">
    <property type="term" value="P:nucleotide metabolic process"/>
    <property type="evidence" value="ECO:0007669"/>
    <property type="project" value="TreeGrafter"/>
</dbReference>
<dbReference type="InterPro" id="IPR011146">
    <property type="entry name" value="HIT-like"/>
</dbReference>
<evidence type="ECO:0000313" key="5">
    <source>
        <dbReference type="EMBL" id="OGK41048.1"/>
    </source>
</evidence>
<comment type="caution">
    <text evidence="5">The sequence shown here is derived from an EMBL/GenBank/DDBJ whole genome shotgun (WGS) entry which is preliminary data.</text>
</comment>
<dbReference type="GO" id="GO:0003824">
    <property type="term" value="F:catalytic activity"/>
    <property type="evidence" value="ECO:0007669"/>
    <property type="project" value="InterPro"/>
</dbReference>
<feature type="domain" description="HIT" evidence="4">
    <location>
        <begin position="5"/>
        <end position="105"/>
    </location>
</feature>
<gene>
    <name evidence="5" type="ORF">A2954_05945</name>
</gene>
<accession>A0A1F7ICG6</accession>
<dbReference type="Gene3D" id="3.30.428.10">
    <property type="entry name" value="HIT-like"/>
    <property type="match status" value="1"/>
</dbReference>
<dbReference type="Pfam" id="PF01230">
    <property type="entry name" value="HIT"/>
    <property type="match status" value="1"/>
</dbReference>
<dbReference type="PANTHER" id="PTHR46648:SF1">
    <property type="entry name" value="ADENOSINE 5'-MONOPHOSPHORAMIDASE HNT1"/>
    <property type="match status" value="1"/>
</dbReference>
<evidence type="ECO:0000313" key="6">
    <source>
        <dbReference type="Proteomes" id="UP000177698"/>
    </source>
</evidence>
<dbReference type="PRINTS" id="PR00332">
    <property type="entry name" value="HISTRIAD"/>
</dbReference>
<dbReference type="PANTHER" id="PTHR46648">
    <property type="entry name" value="HIT FAMILY PROTEIN 1"/>
    <property type="match status" value="1"/>
</dbReference>
<feature type="active site" description="Tele-AMP-histidine intermediate" evidence="1">
    <location>
        <position position="92"/>
    </location>
</feature>
<protein>
    <recommendedName>
        <fullName evidence="4">HIT domain-containing protein</fullName>
    </recommendedName>
</protein>
<reference evidence="5 6" key="1">
    <citation type="journal article" date="2016" name="Nat. Commun.">
        <title>Thousands of microbial genomes shed light on interconnected biogeochemical processes in an aquifer system.</title>
        <authorList>
            <person name="Anantharaman K."/>
            <person name="Brown C.T."/>
            <person name="Hug L.A."/>
            <person name="Sharon I."/>
            <person name="Castelle C.J."/>
            <person name="Probst A.J."/>
            <person name="Thomas B.C."/>
            <person name="Singh A."/>
            <person name="Wilkins M.J."/>
            <person name="Karaoz U."/>
            <person name="Brodie E.L."/>
            <person name="Williams K.H."/>
            <person name="Hubbard S.S."/>
            <person name="Banfield J.F."/>
        </authorList>
    </citation>
    <scope>NUCLEOTIDE SEQUENCE [LARGE SCALE GENOMIC DNA]</scope>
</reference>
<evidence type="ECO:0000256" key="1">
    <source>
        <dbReference type="PIRSR" id="PIRSR601310-1"/>
    </source>
</evidence>
<organism evidence="5 6">
    <name type="scientific">Candidatus Roizmanbacteria bacterium RIFCSPLOWO2_01_FULL_37_12</name>
    <dbReference type="NCBI Taxonomy" id="1802056"/>
    <lineage>
        <taxon>Bacteria</taxon>
        <taxon>Candidatus Roizmaniibacteriota</taxon>
    </lineage>
</organism>
<name>A0A1F7ICG6_9BACT</name>
<dbReference type="EMBL" id="MGAG01000015">
    <property type="protein sequence ID" value="OGK41048.1"/>
    <property type="molecule type" value="Genomic_DNA"/>
</dbReference>
<evidence type="ECO:0000256" key="2">
    <source>
        <dbReference type="PIRSR" id="PIRSR601310-3"/>
    </source>
</evidence>
<dbReference type="InterPro" id="IPR001310">
    <property type="entry name" value="Histidine_triad_HIT"/>
</dbReference>
<dbReference type="STRING" id="1802056.A2954_05945"/>
<evidence type="ECO:0000256" key="3">
    <source>
        <dbReference type="PROSITE-ProRule" id="PRU00464"/>
    </source>
</evidence>
<feature type="short sequence motif" description="Histidine triad motif" evidence="2 3">
    <location>
        <begin position="90"/>
        <end position="94"/>
    </location>
</feature>